<dbReference type="RefSeq" id="WP_381536253.1">
    <property type="nucleotide sequence ID" value="NZ_JBHUGI010000013.1"/>
</dbReference>
<evidence type="ECO:0000313" key="1">
    <source>
        <dbReference type="EMBL" id="MFD1927592.1"/>
    </source>
</evidence>
<dbReference type="Proteomes" id="UP001597218">
    <property type="component" value="Unassembled WGS sequence"/>
</dbReference>
<evidence type="ECO:0000313" key="2">
    <source>
        <dbReference type="Proteomes" id="UP001597218"/>
    </source>
</evidence>
<keyword evidence="2" id="KW-1185">Reference proteome</keyword>
<sequence length="239" mass="27342">MKAAQQSKKVVIIIAEGNSEEYALYPFLKELGKPLNIMFTITHGDILSDYKNEKTSHKDVISSVVNDFIKERKFLKEDILIVAQLTDTDGVFMDESKVIVDNSVERIKYSEEFIAIHNESQIDAIVNRNKLKSDKLKALVKTDFTLSNIPYKIYYFSCNLDHVLHGDPNSDGKAEKADEFANSMNNSDIHDFFELQAIYDTENYEGSWEFVFNDNNSLKRGSNLILLLNELNTLVPQVE</sequence>
<proteinExistence type="predicted"/>
<reference evidence="2" key="1">
    <citation type="journal article" date="2019" name="Int. J. Syst. Evol. Microbiol.">
        <title>The Global Catalogue of Microorganisms (GCM) 10K type strain sequencing project: providing services to taxonomists for standard genome sequencing and annotation.</title>
        <authorList>
            <consortium name="The Broad Institute Genomics Platform"/>
            <consortium name="The Broad Institute Genome Sequencing Center for Infectious Disease"/>
            <person name="Wu L."/>
            <person name="Ma J."/>
        </authorList>
    </citation>
    <scope>NUCLEOTIDE SEQUENCE [LARGE SCALE GENOMIC DNA]</scope>
    <source>
        <strain evidence="2">CGMCC 4.7177</strain>
    </source>
</reference>
<name>A0ABW4SDM3_9BACL</name>
<organism evidence="1 2">
    <name type="scientific">Sporosarcina siberiensis</name>
    <dbReference type="NCBI Taxonomy" id="1365606"/>
    <lineage>
        <taxon>Bacteria</taxon>
        <taxon>Bacillati</taxon>
        <taxon>Bacillota</taxon>
        <taxon>Bacilli</taxon>
        <taxon>Bacillales</taxon>
        <taxon>Caryophanaceae</taxon>
        <taxon>Sporosarcina</taxon>
    </lineage>
</organism>
<comment type="caution">
    <text evidence="1">The sequence shown here is derived from an EMBL/GenBank/DDBJ whole genome shotgun (WGS) entry which is preliminary data.</text>
</comment>
<protein>
    <submittedName>
        <fullName evidence="1">Uncharacterized protein</fullName>
    </submittedName>
</protein>
<dbReference type="EMBL" id="JBHUGI010000013">
    <property type="protein sequence ID" value="MFD1927592.1"/>
    <property type="molecule type" value="Genomic_DNA"/>
</dbReference>
<accession>A0ABW4SDM3</accession>
<gene>
    <name evidence="1" type="ORF">ACFSFY_05870</name>
</gene>